<sequence length="98" mass="10393">MIMKKLKILILICLIGMLSSCKNNNDGYSDEIETSTTPLDTGTSIKDTAKSMEAKQSTAGTGTGPSASAEDGATYTSESGVQKDSVRIKNDSVKKKKK</sequence>
<proteinExistence type="predicted"/>
<feature type="compositionally biased region" description="Polar residues" evidence="1">
    <location>
        <begin position="54"/>
        <end position="66"/>
    </location>
</feature>
<evidence type="ECO:0000256" key="1">
    <source>
        <dbReference type="SAM" id="MobiDB-lite"/>
    </source>
</evidence>
<dbReference type="AlphaFoldDB" id="A0A444W515"/>
<feature type="compositionally biased region" description="Basic and acidic residues" evidence="1">
    <location>
        <begin position="84"/>
        <end position="98"/>
    </location>
</feature>
<evidence type="ECO:0008006" key="5">
    <source>
        <dbReference type="Google" id="ProtNLM"/>
    </source>
</evidence>
<dbReference type="EMBL" id="JUIV01000001">
    <property type="protein sequence ID" value="RYJ40873.1"/>
    <property type="molecule type" value="Genomic_DNA"/>
</dbReference>
<name>A0A444W515_9FLAO</name>
<evidence type="ECO:0000256" key="2">
    <source>
        <dbReference type="SAM" id="SignalP"/>
    </source>
</evidence>
<evidence type="ECO:0000313" key="4">
    <source>
        <dbReference type="Proteomes" id="UP000290433"/>
    </source>
</evidence>
<dbReference type="Proteomes" id="UP000290433">
    <property type="component" value="Unassembled WGS sequence"/>
</dbReference>
<feature type="compositionally biased region" description="Polar residues" evidence="1">
    <location>
        <begin position="34"/>
        <end position="46"/>
    </location>
</feature>
<organism evidence="3 4">
    <name type="scientific">Flavobacterium anhuiense</name>
    <dbReference type="NCBI Taxonomy" id="459526"/>
    <lineage>
        <taxon>Bacteria</taxon>
        <taxon>Pseudomonadati</taxon>
        <taxon>Bacteroidota</taxon>
        <taxon>Flavobacteriia</taxon>
        <taxon>Flavobacteriales</taxon>
        <taxon>Flavobacteriaceae</taxon>
        <taxon>Flavobacterium</taxon>
    </lineage>
</organism>
<feature type="region of interest" description="Disordered" evidence="1">
    <location>
        <begin position="26"/>
        <end position="98"/>
    </location>
</feature>
<comment type="caution">
    <text evidence="3">The sequence shown here is derived from an EMBL/GenBank/DDBJ whole genome shotgun (WGS) entry which is preliminary data.</text>
</comment>
<dbReference type="PROSITE" id="PS51257">
    <property type="entry name" value="PROKAR_LIPOPROTEIN"/>
    <property type="match status" value="1"/>
</dbReference>
<accession>A0A444W515</accession>
<feature type="signal peptide" evidence="2">
    <location>
        <begin position="1"/>
        <end position="24"/>
    </location>
</feature>
<evidence type="ECO:0000313" key="3">
    <source>
        <dbReference type="EMBL" id="RYJ40873.1"/>
    </source>
</evidence>
<gene>
    <name evidence="3" type="ORF">NU08_0310</name>
</gene>
<protein>
    <recommendedName>
        <fullName evidence="5">Lipoprotein</fullName>
    </recommendedName>
</protein>
<reference evidence="3 4" key="1">
    <citation type="submission" date="2014-12" db="EMBL/GenBank/DDBJ databases">
        <title>Genome sequence of Flavobacterium anhuiense RCM74.</title>
        <authorList>
            <person name="Kim J.F."/>
            <person name="Song J.Y."/>
            <person name="Kwak M.-J."/>
            <person name="Lee S.-W."/>
        </authorList>
    </citation>
    <scope>NUCLEOTIDE SEQUENCE [LARGE SCALE GENOMIC DNA]</scope>
    <source>
        <strain evidence="3 4">RCM74</strain>
    </source>
</reference>
<feature type="chain" id="PRO_5019461442" description="Lipoprotein" evidence="2">
    <location>
        <begin position="25"/>
        <end position="98"/>
    </location>
</feature>
<keyword evidence="2" id="KW-0732">Signal</keyword>